<comment type="caution">
    <text evidence="2">The sequence shown here is derived from an EMBL/GenBank/DDBJ whole genome shotgun (WGS) entry which is preliminary data.</text>
</comment>
<sequence length="111" mass="12386">MSQASQDPNPIDPSVEEDLNNQFLSTIPPDSCSRITYAKTREGIPGMTFSSQNAMRTLIKYGARSRPGSWTGVHYLELGKYDGKNEWDSTWNDAPGLMLDTESVREGRKEG</sequence>
<evidence type="ECO:0000313" key="3">
    <source>
        <dbReference type="Proteomes" id="UP000322245"/>
    </source>
</evidence>
<keyword evidence="3" id="KW-1185">Reference proteome</keyword>
<accession>A0A5D3AWL5</accession>
<proteinExistence type="predicted"/>
<feature type="region of interest" description="Disordered" evidence="1">
    <location>
        <begin position="1"/>
        <end position="28"/>
    </location>
</feature>
<evidence type="ECO:0000256" key="1">
    <source>
        <dbReference type="SAM" id="MobiDB-lite"/>
    </source>
</evidence>
<name>A0A5D3AWL5_9TREE</name>
<dbReference type="Proteomes" id="UP000322245">
    <property type="component" value="Unassembled WGS sequence"/>
</dbReference>
<dbReference type="AlphaFoldDB" id="A0A5D3AWL5"/>
<gene>
    <name evidence="2" type="ORF">B9479_004827</name>
</gene>
<evidence type="ECO:0000313" key="2">
    <source>
        <dbReference type="EMBL" id="TYJ54503.1"/>
    </source>
</evidence>
<reference evidence="2 3" key="1">
    <citation type="submission" date="2017-05" db="EMBL/GenBank/DDBJ databases">
        <title>The Genome Sequence of Tsuchiyaea wingfieldii DSM 27421.</title>
        <authorList>
            <person name="Cuomo C."/>
            <person name="Passer A."/>
            <person name="Billmyre B."/>
            <person name="Heitman J."/>
        </authorList>
    </citation>
    <scope>NUCLEOTIDE SEQUENCE [LARGE SCALE GENOMIC DNA]</scope>
    <source>
        <strain evidence="2 3">DSM 27421</strain>
    </source>
</reference>
<protein>
    <submittedName>
        <fullName evidence="2">Uncharacterized protein</fullName>
    </submittedName>
</protein>
<feature type="region of interest" description="Disordered" evidence="1">
    <location>
        <begin position="91"/>
        <end position="111"/>
    </location>
</feature>
<dbReference type="EMBL" id="NIDF01000059">
    <property type="protein sequence ID" value="TYJ54503.1"/>
    <property type="molecule type" value="Genomic_DNA"/>
</dbReference>
<organism evidence="2 3">
    <name type="scientific">Cryptococcus floricola</name>
    <dbReference type="NCBI Taxonomy" id="2591691"/>
    <lineage>
        <taxon>Eukaryota</taxon>
        <taxon>Fungi</taxon>
        <taxon>Dikarya</taxon>
        <taxon>Basidiomycota</taxon>
        <taxon>Agaricomycotina</taxon>
        <taxon>Tremellomycetes</taxon>
        <taxon>Tremellales</taxon>
        <taxon>Cryptococcaceae</taxon>
        <taxon>Cryptococcus</taxon>
    </lineage>
</organism>
<feature type="compositionally biased region" description="Basic and acidic residues" evidence="1">
    <location>
        <begin position="102"/>
        <end position="111"/>
    </location>
</feature>